<reference evidence="2 3" key="1">
    <citation type="submission" date="2024-09" db="EMBL/GenBank/DDBJ databases">
        <title>Laminarin stimulates single cell rates of sulfate reduction while oxygen inhibits transcriptomic activity in coastal marine sediment.</title>
        <authorList>
            <person name="Lindsay M."/>
            <person name="Orcutt B."/>
            <person name="Emerson D."/>
            <person name="Stepanauskas R."/>
            <person name="D'Angelo T."/>
        </authorList>
    </citation>
    <scope>NUCLEOTIDE SEQUENCE [LARGE SCALE GENOMIC DNA]</scope>
    <source>
        <strain evidence="2">SAG AM-311-K15</strain>
    </source>
</reference>
<dbReference type="EMBL" id="JBHPBY010000521">
    <property type="protein sequence ID" value="MFC1853526.1"/>
    <property type="molecule type" value="Genomic_DNA"/>
</dbReference>
<gene>
    <name evidence="2" type="ORF">ACFL27_25325</name>
</gene>
<evidence type="ECO:0000313" key="3">
    <source>
        <dbReference type="Proteomes" id="UP001594351"/>
    </source>
</evidence>
<comment type="caution">
    <text evidence="2">The sequence shown here is derived from an EMBL/GenBank/DDBJ whole genome shotgun (WGS) entry which is preliminary data.</text>
</comment>
<evidence type="ECO:0000256" key="1">
    <source>
        <dbReference type="SAM" id="Phobius"/>
    </source>
</evidence>
<protein>
    <submittedName>
        <fullName evidence="2">Uncharacterized protein</fullName>
    </submittedName>
</protein>
<proteinExistence type="predicted"/>
<dbReference type="Proteomes" id="UP001594351">
    <property type="component" value="Unassembled WGS sequence"/>
</dbReference>
<keyword evidence="1" id="KW-0812">Transmembrane</keyword>
<dbReference type="InterPro" id="IPR013320">
    <property type="entry name" value="ConA-like_dom_sf"/>
</dbReference>
<dbReference type="Gene3D" id="2.60.120.200">
    <property type="match status" value="1"/>
</dbReference>
<name>A0ABV6Z501_UNCC1</name>
<dbReference type="SUPFAM" id="SSF49899">
    <property type="entry name" value="Concanavalin A-like lectins/glucanases"/>
    <property type="match status" value="1"/>
</dbReference>
<keyword evidence="3" id="KW-1185">Reference proteome</keyword>
<feature type="transmembrane region" description="Helical" evidence="1">
    <location>
        <begin position="21"/>
        <end position="39"/>
    </location>
</feature>
<accession>A0ABV6Z501</accession>
<evidence type="ECO:0000313" key="2">
    <source>
        <dbReference type="EMBL" id="MFC1853526.1"/>
    </source>
</evidence>
<organism evidence="2 3">
    <name type="scientific">candidate division CSSED10-310 bacterium</name>
    <dbReference type="NCBI Taxonomy" id="2855610"/>
    <lineage>
        <taxon>Bacteria</taxon>
        <taxon>Bacteria division CSSED10-310</taxon>
    </lineage>
</organism>
<feature type="non-terminal residue" evidence="2">
    <location>
        <position position="1"/>
    </location>
</feature>
<sequence length="141" mass="15664">NLWSSLFFCINQHAKLCSKRSLFNDGFTIIIYFMLYFLLISPPCAADITTGLVAYYPFNGNADDESGTGNHGTVNGAVLATDRFDQPDSAYSFDGLNDYISIPHHATLNVSNSTFSAWVKSNDMAKMTRIFSQKIKVVPMD</sequence>
<keyword evidence="1" id="KW-0472">Membrane</keyword>
<keyword evidence="1" id="KW-1133">Transmembrane helix</keyword>